<feature type="region of interest" description="Disordered" evidence="3">
    <location>
        <begin position="632"/>
        <end position="671"/>
    </location>
</feature>
<dbReference type="InterPro" id="IPR002541">
    <property type="entry name" value="Cyt_c_assembly"/>
</dbReference>
<keyword evidence="4" id="KW-1133">Transmembrane helix</keyword>
<dbReference type="InterPro" id="IPR032523">
    <property type="entry name" value="CcmF_C"/>
</dbReference>
<comment type="similarity">
    <text evidence="1">Belongs to the CcmF/CycK/Ccl1/NrfE/CcsA family.</text>
</comment>
<evidence type="ECO:0000313" key="7">
    <source>
        <dbReference type="EMBL" id="SCM72850.1"/>
    </source>
</evidence>
<dbReference type="RefSeq" id="WP_179980404.1">
    <property type="nucleotide sequence ID" value="NZ_LT608333.1"/>
</dbReference>
<keyword evidence="4" id="KW-0812">Transmembrane</keyword>
<evidence type="ECO:0000259" key="5">
    <source>
        <dbReference type="Pfam" id="PF01578"/>
    </source>
</evidence>
<sequence length="671" mass="72548">MYVFAFALLLLTLLASLGGGGLALLQLWQGREDSLRIVEKAHVVISGALLIASAILLHALFWFDFQVQYVASYTDRILPVFYRLTAFWAGQPGSMLFWALAVALSGSLFACTRAFKKLSGSTRLWYWTFFYAIMGFFALILTSWSNPFMLQSPAPADGSGLNPLLQNPGMIIHPPLLFLGYGGFTIPACLALAQALSGRASVEGAWYRISRPAIILAWLFLTSGIVLGAWWAYMELGWGGYWAWDPVENASLIPWLIGSAALHTLIIEDRRNKLGRVNVAMMALTTVSAFFATYLVRSGIIDSVHAFGDGGVGTPLTWFVLAGLVVSLWVPLMAPKQGRPLSGLDSREGFLTLVAWVLLALAAIILVATMWPVISKLWASAPRGLDANFYNRVCLPLGAVLMLMMATCPWLGWGGGLRNKTAFFSILGVFVASGAAIWFMGYRQPTALLGAASAIAIVTGMLFQLADKAVRRQPNTLGALGAHLGMALMALGIAFSGPYKQERDLHLTVGQSQTLAGYTATLLELNEGERPGYDYIAARIRVMDKDGKDLGIVAPERRVYEKFGSMQFSEVDVIPSLGNEIYASLLGLDEDSHVVVKLSVEPLVNWLWIGGAIMSLVPLVGLRRRKQASAAEAAELAQGMDEDLDGDMDGDESGETRGAASASSAGRNKSA</sequence>
<evidence type="ECO:0000256" key="1">
    <source>
        <dbReference type="ARBA" id="ARBA00009186"/>
    </source>
</evidence>
<feature type="transmembrane region" description="Helical" evidence="4">
    <location>
        <begin position="389"/>
        <end position="411"/>
    </location>
</feature>
<feature type="compositionally biased region" description="Acidic residues" evidence="3">
    <location>
        <begin position="640"/>
        <end position="653"/>
    </location>
</feature>
<dbReference type="GO" id="GO:0020037">
    <property type="term" value="F:heme binding"/>
    <property type="evidence" value="ECO:0007669"/>
    <property type="project" value="InterPro"/>
</dbReference>
<dbReference type="GO" id="GO:0016020">
    <property type="term" value="C:membrane"/>
    <property type="evidence" value="ECO:0007669"/>
    <property type="project" value="InterPro"/>
</dbReference>
<organism evidence="7">
    <name type="scientific">uncultured Desulfovibrio sp</name>
    <dbReference type="NCBI Taxonomy" id="167968"/>
    <lineage>
        <taxon>Bacteria</taxon>
        <taxon>Pseudomonadati</taxon>
        <taxon>Thermodesulfobacteriota</taxon>
        <taxon>Desulfovibrionia</taxon>
        <taxon>Desulfovibrionales</taxon>
        <taxon>Desulfovibrionaceae</taxon>
        <taxon>Desulfovibrio</taxon>
        <taxon>environmental samples</taxon>
    </lineage>
</organism>
<accession>A0A212L5Q4</accession>
<dbReference type="Pfam" id="PF16327">
    <property type="entry name" value="CcmF_C"/>
    <property type="match status" value="1"/>
</dbReference>
<dbReference type="Pfam" id="PF01578">
    <property type="entry name" value="Cytochrom_C_asm"/>
    <property type="match status" value="1"/>
</dbReference>
<dbReference type="PANTHER" id="PTHR43653:SF1">
    <property type="entry name" value="CYTOCHROME C-TYPE BIOGENESIS PROTEIN CCMF"/>
    <property type="match status" value="1"/>
</dbReference>
<feature type="transmembrane region" description="Helical" evidence="4">
    <location>
        <begin position="316"/>
        <end position="332"/>
    </location>
</feature>
<name>A0A212L5Q4_9BACT</name>
<feature type="transmembrane region" description="Helical" evidence="4">
    <location>
        <begin position="423"/>
        <end position="441"/>
    </location>
</feature>
<evidence type="ECO:0000256" key="4">
    <source>
        <dbReference type="SAM" id="Phobius"/>
    </source>
</evidence>
<dbReference type="AlphaFoldDB" id="A0A212L5Q4"/>
<gene>
    <name evidence="7" type="ORF">KL86DES1_20876</name>
</gene>
<keyword evidence="4" id="KW-0472">Membrane</keyword>
<dbReference type="InterPro" id="IPR003567">
    <property type="entry name" value="Cyt_c_biogenesis"/>
</dbReference>
<evidence type="ECO:0000259" key="6">
    <source>
        <dbReference type="Pfam" id="PF16327"/>
    </source>
</evidence>
<protein>
    <submittedName>
        <fullName evidence="7">Cytochrome c assembly protein</fullName>
    </submittedName>
</protein>
<feature type="transmembrane region" description="Helical" evidence="4">
    <location>
        <begin position="252"/>
        <end position="267"/>
    </location>
</feature>
<dbReference type="GO" id="GO:0017004">
    <property type="term" value="P:cytochrome complex assembly"/>
    <property type="evidence" value="ECO:0007669"/>
    <property type="project" value="UniProtKB-KW"/>
</dbReference>
<feature type="transmembrane region" description="Helical" evidence="4">
    <location>
        <begin position="279"/>
        <end position="296"/>
    </location>
</feature>
<feature type="transmembrane region" description="Helical" evidence="4">
    <location>
        <begin position="603"/>
        <end position="622"/>
    </location>
</feature>
<feature type="transmembrane region" description="Helical" evidence="4">
    <location>
        <begin position="171"/>
        <end position="193"/>
    </location>
</feature>
<dbReference type="EMBL" id="FMJC01000002">
    <property type="protein sequence ID" value="SCM72850.1"/>
    <property type="molecule type" value="Genomic_DNA"/>
</dbReference>
<evidence type="ECO:0000256" key="3">
    <source>
        <dbReference type="SAM" id="MobiDB-lite"/>
    </source>
</evidence>
<feature type="domain" description="Cytochrome c assembly protein" evidence="5">
    <location>
        <begin position="90"/>
        <end position="298"/>
    </location>
</feature>
<reference evidence="7" key="1">
    <citation type="submission" date="2016-08" db="EMBL/GenBank/DDBJ databases">
        <authorList>
            <person name="Seilhamer J.J."/>
        </authorList>
    </citation>
    <scope>NUCLEOTIDE SEQUENCE</scope>
    <source>
        <strain evidence="7">86-1</strain>
    </source>
</reference>
<dbReference type="PANTHER" id="PTHR43653">
    <property type="entry name" value="CYTOCHROME C ASSEMBLY PROTEIN-RELATED"/>
    <property type="match status" value="1"/>
</dbReference>
<keyword evidence="2" id="KW-0201">Cytochrome c-type biogenesis</keyword>
<feature type="transmembrane region" description="Helical" evidence="4">
    <location>
        <begin position="447"/>
        <end position="465"/>
    </location>
</feature>
<feature type="transmembrane region" description="Helical" evidence="4">
    <location>
        <begin position="124"/>
        <end position="144"/>
    </location>
</feature>
<feature type="transmembrane region" description="Helical" evidence="4">
    <location>
        <begin position="43"/>
        <end position="63"/>
    </location>
</feature>
<feature type="transmembrane region" description="Helical" evidence="4">
    <location>
        <begin position="95"/>
        <end position="112"/>
    </location>
</feature>
<feature type="transmembrane region" description="Helical" evidence="4">
    <location>
        <begin position="477"/>
        <end position="497"/>
    </location>
</feature>
<evidence type="ECO:0000256" key="2">
    <source>
        <dbReference type="ARBA" id="ARBA00022748"/>
    </source>
</evidence>
<feature type="transmembrane region" description="Helical" evidence="4">
    <location>
        <begin position="353"/>
        <end position="374"/>
    </location>
</feature>
<dbReference type="PRINTS" id="PR01410">
    <property type="entry name" value="CCBIOGENESIS"/>
</dbReference>
<feature type="domain" description="Cytochrome c-type biogenesis protein CcmF C-terminal" evidence="6">
    <location>
        <begin position="345"/>
        <end position="620"/>
    </location>
</feature>
<dbReference type="GO" id="GO:0015232">
    <property type="term" value="F:heme transmembrane transporter activity"/>
    <property type="evidence" value="ECO:0007669"/>
    <property type="project" value="InterPro"/>
</dbReference>
<proteinExistence type="inferred from homology"/>
<feature type="transmembrane region" description="Helical" evidence="4">
    <location>
        <begin position="213"/>
        <end position="232"/>
    </location>
</feature>